<evidence type="ECO:0000256" key="5">
    <source>
        <dbReference type="ARBA" id="ARBA00023136"/>
    </source>
</evidence>
<organism evidence="8">
    <name type="scientific">Rhizophora mucronata</name>
    <name type="common">Asiatic mangrove</name>
    <dbReference type="NCBI Taxonomy" id="61149"/>
    <lineage>
        <taxon>Eukaryota</taxon>
        <taxon>Viridiplantae</taxon>
        <taxon>Streptophyta</taxon>
        <taxon>Embryophyta</taxon>
        <taxon>Tracheophyta</taxon>
        <taxon>Spermatophyta</taxon>
        <taxon>Magnoliopsida</taxon>
        <taxon>eudicotyledons</taxon>
        <taxon>Gunneridae</taxon>
        <taxon>Pentapetalae</taxon>
        <taxon>rosids</taxon>
        <taxon>fabids</taxon>
        <taxon>Malpighiales</taxon>
        <taxon>Rhizophoraceae</taxon>
        <taxon>Rhizophora</taxon>
    </lineage>
</organism>
<evidence type="ECO:0000256" key="6">
    <source>
        <dbReference type="SAM" id="Phobius"/>
    </source>
</evidence>
<accession>A0A2P2KTZ9</accession>
<evidence type="ECO:0000256" key="3">
    <source>
        <dbReference type="ARBA" id="ARBA00022748"/>
    </source>
</evidence>
<sequence>MDMKLNVVFIQTDPGVPIVYAGFGALMLTTCISYLSHSQVWALQDGTSVTIGGKTNRAKAEFQDEINHLLDQVPEIVESSPS</sequence>
<protein>
    <submittedName>
        <fullName evidence="8">Cytochrome c biogenesis protein CCS1ic</fullName>
    </submittedName>
</protein>
<dbReference type="InterPro" id="IPR023494">
    <property type="entry name" value="Cyt_c_bgen_Ccs1/CcsB/ResB"/>
</dbReference>
<keyword evidence="4 6" id="KW-1133">Transmembrane helix</keyword>
<keyword evidence="3" id="KW-0201">Cytochrome c-type biogenesis</keyword>
<dbReference type="GO" id="GO:0017004">
    <property type="term" value="P:cytochrome complex assembly"/>
    <property type="evidence" value="ECO:0007669"/>
    <property type="project" value="UniProtKB-KW"/>
</dbReference>
<evidence type="ECO:0000256" key="1">
    <source>
        <dbReference type="ARBA" id="ARBA00004141"/>
    </source>
</evidence>
<dbReference type="PANTHER" id="PTHR31566">
    <property type="entry name" value="CYTOCHROME C BIOGENESIS PROTEIN CCS1, CHLOROPLASTIC"/>
    <property type="match status" value="1"/>
</dbReference>
<dbReference type="EMBL" id="GGEC01028718">
    <property type="protein sequence ID" value="MBX09202.1"/>
    <property type="molecule type" value="Transcribed_RNA"/>
</dbReference>
<dbReference type="GO" id="GO:0016020">
    <property type="term" value="C:membrane"/>
    <property type="evidence" value="ECO:0007669"/>
    <property type="project" value="UniProtKB-SubCell"/>
</dbReference>
<dbReference type="InterPro" id="IPR007816">
    <property type="entry name" value="ResB-like_domain"/>
</dbReference>
<evidence type="ECO:0000256" key="2">
    <source>
        <dbReference type="ARBA" id="ARBA00022692"/>
    </source>
</evidence>
<dbReference type="PANTHER" id="PTHR31566:SF0">
    <property type="entry name" value="CYTOCHROME C BIOGENESIS PROTEIN CCS1, CHLOROPLASTIC"/>
    <property type="match status" value="1"/>
</dbReference>
<dbReference type="Pfam" id="PF05140">
    <property type="entry name" value="ResB"/>
    <property type="match status" value="1"/>
</dbReference>
<feature type="domain" description="ResB-like" evidence="7">
    <location>
        <begin position="10"/>
        <end position="66"/>
    </location>
</feature>
<keyword evidence="5 6" id="KW-0472">Membrane</keyword>
<evidence type="ECO:0000313" key="8">
    <source>
        <dbReference type="EMBL" id="MBX09202.1"/>
    </source>
</evidence>
<name>A0A2P2KTZ9_RHIMU</name>
<feature type="transmembrane region" description="Helical" evidence="6">
    <location>
        <begin position="15"/>
        <end position="35"/>
    </location>
</feature>
<dbReference type="AlphaFoldDB" id="A0A2P2KTZ9"/>
<reference evidence="8" key="1">
    <citation type="submission" date="2018-02" db="EMBL/GenBank/DDBJ databases">
        <title>Rhizophora mucronata_Transcriptome.</title>
        <authorList>
            <person name="Meera S.P."/>
            <person name="Sreeshan A."/>
            <person name="Augustine A."/>
        </authorList>
    </citation>
    <scope>NUCLEOTIDE SEQUENCE</scope>
    <source>
        <tissue evidence="8">Leaf</tissue>
    </source>
</reference>
<evidence type="ECO:0000259" key="7">
    <source>
        <dbReference type="Pfam" id="PF05140"/>
    </source>
</evidence>
<proteinExistence type="predicted"/>
<evidence type="ECO:0000256" key="4">
    <source>
        <dbReference type="ARBA" id="ARBA00022989"/>
    </source>
</evidence>
<comment type="subcellular location">
    <subcellularLocation>
        <location evidence="1">Membrane</location>
        <topology evidence="1">Multi-pass membrane protein</topology>
    </subcellularLocation>
</comment>
<keyword evidence="2 6" id="KW-0812">Transmembrane</keyword>